<organism evidence="1 2">
    <name type="scientific">Acetobacterium bakii</name>
    <dbReference type="NCBI Taxonomy" id="52689"/>
    <lineage>
        <taxon>Bacteria</taxon>
        <taxon>Bacillati</taxon>
        <taxon>Bacillota</taxon>
        <taxon>Clostridia</taxon>
        <taxon>Eubacteriales</taxon>
        <taxon>Eubacteriaceae</taxon>
        <taxon>Acetobacterium</taxon>
    </lineage>
</organism>
<reference evidence="2" key="1">
    <citation type="submission" date="2015-07" db="EMBL/GenBank/DDBJ databases">
        <title>Draft genome sequence of Acetobacterium bakii DSM 8293, a potential psychrophilic chemical producer through syngas fermentation.</title>
        <authorList>
            <person name="Song Y."/>
            <person name="Hwang S."/>
            <person name="Cho B.-K."/>
        </authorList>
    </citation>
    <scope>NUCLEOTIDE SEQUENCE [LARGE SCALE GENOMIC DNA]</scope>
    <source>
        <strain evidence="2">DSM 8239</strain>
    </source>
</reference>
<protein>
    <submittedName>
        <fullName evidence="1">Uncharacterized protein</fullName>
    </submittedName>
</protein>
<name>A0A0L6TW30_9FIRM</name>
<evidence type="ECO:0000313" key="2">
    <source>
        <dbReference type="Proteomes" id="UP000036873"/>
    </source>
</evidence>
<sequence>MENIKDFDILICGEPTSDMYVFEDVLTNLSSKIAKLTKLTIEYDWNSNRANIEIPFYGRNVLESTLTALLGRTDPFRLITVYKTQADASYDLGKKAQLAVEWTGDIIAKKMATDLWSCEKKKDSYDRALLGNHMGELVWKPAFRELSDFLEVKEYESDWLNEVLSEDENSNFEKSKSIAVRLFSSFSKGVHSECLVDINTMLDTVTLKSLIKDMYKLCATLGLLSHFIGYIMPIVERDRALTMFLDVEEMINNV</sequence>
<dbReference type="Proteomes" id="UP000036873">
    <property type="component" value="Unassembled WGS sequence"/>
</dbReference>
<dbReference type="EMBL" id="LGYO01000060">
    <property type="protein sequence ID" value="KNZ40471.1"/>
    <property type="molecule type" value="Genomic_DNA"/>
</dbReference>
<dbReference type="AlphaFoldDB" id="A0A0L6TW30"/>
<dbReference type="OrthoDB" id="2988637at2"/>
<evidence type="ECO:0000313" key="1">
    <source>
        <dbReference type="EMBL" id="KNZ40471.1"/>
    </source>
</evidence>
<gene>
    <name evidence="1" type="ORF">AKG39_17550</name>
</gene>
<dbReference type="STRING" id="52689.AKG39_17550"/>
<accession>A0A0L6TW30</accession>
<keyword evidence="2" id="KW-1185">Reference proteome</keyword>
<proteinExistence type="predicted"/>
<comment type="caution">
    <text evidence="1">The sequence shown here is derived from an EMBL/GenBank/DDBJ whole genome shotgun (WGS) entry which is preliminary data.</text>
</comment>
<dbReference type="RefSeq" id="WP_050741699.1">
    <property type="nucleotide sequence ID" value="NZ_LGYO01000060.1"/>
</dbReference>